<keyword evidence="9" id="KW-0830">Ubiquinone</keyword>
<feature type="transmembrane region" description="Helical" evidence="9">
    <location>
        <begin position="52"/>
        <end position="73"/>
    </location>
</feature>
<dbReference type="GO" id="GO:0008137">
    <property type="term" value="F:NADH dehydrogenase (ubiquinone) activity"/>
    <property type="evidence" value="ECO:0007669"/>
    <property type="project" value="UniProtKB-UniRule"/>
</dbReference>
<dbReference type="PANTHER" id="PTHR11058:SF9">
    <property type="entry name" value="NADH-UBIQUINONE OXIDOREDUCTASE CHAIN 3"/>
    <property type="match status" value="1"/>
</dbReference>
<dbReference type="InterPro" id="IPR000440">
    <property type="entry name" value="NADH_UbQ/plastoQ_OxRdtase_su3"/>
</dbReference>
<gene>
    <name evidence="10" type="primary">nad3</name>
</gene>
<keyword evidence="9" id="KW-0520">NAD</keyword>
<feature type="transmembrane region" description="Helical" evidence="9">
    <location>
        <begin position="85"/>
        <end position="105"/>
    </location>
</feature>
<keyword evidence="9 10" id="KW-0496">Mitochondrion</keyword>
<proteinExistence type="inferred from homology"/>
<protein>
    <recommendedName>
        <fullName evidence="3 9">NADH-ubiquinone oxidoreductase chain 3</fullName>
        <ecNumber evidence="9">7.1.1.2</ecNumber>
    </recommendedName>
</protein>
<comment type="subcellular location">
    <subcellularLocation>
        <location evidence="1">Membrane</location>
    </subcellularLocation>
    <subcellularLocation>
        <location evidence="9">Mitochondrion membrane</location>
        <topology evidence="9">Multi-pass membrane protein</topology>
    </subcellularLocation>
</comment>
<keyword evidence="7 9" id="KW-0472">Membrane</keyword>
<keyword evidence="9" id="KW-0679">Respiratory chain</keyword>
<evidence type="ECO:0000256" key="1">
    <source>
        <dbReference type="ARBA" id="ARBA00004370"/>
    </source>
</evidence>
<comment type="function">
    <text evidence="9">Core subunit of the mitochondrial membrane respiratory chain NADH dehydrogenase (Complex I) which catalyzes electron transfer from NADH through the respiratory chain, using ubiquinone as an electron acceptor. Essential for the catalytic activity of complex I.</text>
</comment>
<evidence type="ECO:0000313" key="10">
    <source>
        <dbReference type="EMBL" id="QDP17884.1"/>
    </source>
</evidence>
<reference evidence="10" key="1">
    <citation type="journal article" date="2019" name="BMC Genomics">
        <title>Arm-less mitochondrial tRNAs conserved for over 30 millions of years in spiders.</title>
        <authorList>
            <person name="Pons J."/>
            <person name="Bover P."/>
            <person name="Bidegaray-Batista L."/>
            <person name="Arnedo M."/>
        </authorList>
    </citation>
    <scope>NUCLEOTIDE SEQUENCE</scope>
    <source>
        <strain evidence="10">L103</strain>
    </source>
</reference>
<dbReference type="EC" id="7.1.1.2" evidence="9"/>
<evidence type="ECO:0000256" key="4">
    <source>
        <dbReference type="ARBA" id="ARBA00022448"/>
    </source>
</evidence>
<evidence type="ECO:0000256" key="2">
    <source>
        <dbReference type="ARBA" id="ARBA00008472"/>
    </source>
</evidence>
<evidence type="ECO:0000256" key="3">
    <source>
        <dbReference type="ARBA" id="ARBA00021007"/>
    </source>
</evidence>
<keyword evidence="9" id="KW-0249">Electron transport</keyword>
<dbReference type="PANTHER" id="PTHR11058">
    <property type="entry name" value="NADH-UBIQUINONE OXIDOREDUCTASE CHAIN 3"/>
    <property type="match status" value="1"/>
</dbReference>
<evidence type="ECO:0000256" key="5">
    <source>
        <dbReference type="ARBA" id="ARBA00022692"/>
    </source>
</evidence>
<organism evidence="10">
    <name type="scientific">Parachtes teruelis</name>
    <dbReference type="NCBI Taxonomy" id="1110494"/>
    <lineage>
        <taxon>Eukaryota</taxon>
        <taxon>Metazoa</taxon>
        <taxon>Ecdysozoa</taxon>
        <taxon>Arthropoda</taxon>
        <taxon>Chelicerata</taxon>
        <taxon>Arachnida</taxon>
        <taxon>Araneae</taxon>
        <taxon>Araneomorphae</taxon>
        <taxon>Haplogynae</taxon>
        <taxon>Dysderoidea</taxon>
        <taxon>Dysderidae</taxon>
        <taxon>Parachtes</taxon>
    </lineage>
</organism>
<comment type="catalytic activity">
    <reaction evidence="8 9">
        <text>a ubiquinone + NADH + 5 H(+)(in) = a ubiquinol + NAD(+) + 4 H(+)(out)</text>
        <dbReference type="Rhea" id="RHEA:29091"/>
        <dbReference type="Rhea" id="RHEA-COMP:9565"/>
        <dbReference type="Rhea" id="RHEA-COMP:9566"/>
        <dbReference type="ChEBI" id="CHEBI:15378"/>
        <dbReference type="ChEBI" id="CHEBI:16389"/>
        <dbReference type="ChEBI" id="CHEBI:17976"/>
        <dbReference type="ChEBI" id="CHEBI:57540"/>
        <dbReference type="ChEBI" id="CHEBI:57945"/>
        <dbReference type="EC" id="7.1.1.2"/>
    </reaction>
</comment>
<sequence length="111" mass="13059">MYVMVLLLLFLICAAMLFLMFMLSVVQGSDLNFMSAYECGFDPKSSTRMSFSYRFFLIAILFLIFDVEISLLMPLPYLLQMIYELFALYLFVFVLLAGLLFEMWYGSLEWL</sequence>
<accession>A0A516IM84</accession>
<dbReference type="GO" id="GO:0030964">
    <property type="term" value="C:NADH dehydrogenase complex"/>
    <property type="evidence" value="ECO:0007669"/>
    <property type="project" value="TreeGrafter"/>
</dbReference>
<dbReference type="InterPro" id="IPR038430">
    <property type="entry name" value="NDAH_ubi_oxred_su3_sf"/>
</dbReference>
<dbReference type="GO" id="GO:0031966">
    <property type="term" value="C:mitochondrial membrane"/>
    <property type="evidence" value="ECO:0007669"/>
    <property type="project" value="UniProtKB-SubCell"/>
</dbReference>
<dbReference type="Gene3D" id="1.20.58.1610">
    <property type="entry name" value="NADH:ubiquinone/plastoquinone oxidoreductase, chain 3"/>
    <property type="match status" value="1"/>
</dbReference>
<evidence type="ECO:0000256" key="9">
    <source>
        <dbReference type="RuleBase" id="RU003640"/>
    </source>
</evidence>
<keyword evidence="6 9" id="KW-1133">Transmembrane helix</keyword>
<geneLocation type="mitochondrion" evidence="10"/>
<keyword evidence="9" id="KW-1278">Translocase</keyword>
<dbReference type="AlphaFoldDB" id="A0A516IM84"/>
<keyword evidence="5 9" id="KW-0812">Transmembrane</keyword>
<evidence type="ECO:0000256" key="6">
    <source>
        <dbReference type="ARBA" id="ARBA00022989"/>
    </source>
</evidence>
<keyword evidence="4 9" id="KW-0813">Transport</keyword>
<evidence type="ECO:0000256" key="7">
    <source>
        <dbReference type="ARBA" id="ARBA00023136"/>
    </source>
</evidence>
<name>A0A516IM84_9ARAC</name>
<comment type="similarity">
    <text evidence="2 9">Belongs to the complex I subunit 3 family.</text>
</comment>
<dbReference type="Pfam" id="PF00507">
    <property type="entry name" value="Oxidored_q4"/>
    <property type="match status" value="1"/>
</dbReference>
<dbReference type="EMBL" id="MN052921">
    <property type="protein sequence ID" value="QDP17884.1"/>
    <property type="molecule type" value="Genomic_DNA"/>
</dbReference>
<evidence type="ECO:0000256" key="8">
    <source>
        <dbReference type="ARBA" id="ARBA00049551"/>
    </source>
</evidence>